<gene>
    <name evidence="2" type="ORF">Pmani_015655</name>
</gene>
<evidence type="ECO:0000256" key="1">
    <source>
        <dbReference type="SAM" id="MobiDB-lite"/>
    </source>
</evidence>
<dbReference type="AlphaFoldDB" id="A0AAE1PQL5"/>
<feature type="compositionally biased region" description="Pro residues" evidence="1">
    <location>
        <begin position="209"/>
        <end position="222"/>
    </location>
</feature>
<protein>
    <submittedName>
        <fullName evidence="2">Uncharacterized protein</fullName>
    </submittedName>
</protein>
<accession>A0AAE1PQL5</accession>
<feature type="region of interest" description="Disordered" evidence="1">
    <location>
        <begin position="173"/>
        <end position="222"/>
    </location>
</feature>
<evidence type="ECO:0000313" key="2">
    <source>
        <dbReference type="EMBL" id="KAK4312990.1"/>
    </source>
</evidence>
<proteinExistence type="predicted"/>
<sequence>MCGKGEGKVEVTRGVKVDVRGVQVEVKRDTFPVSSAQSSSGLRGGGAWALVRPPRPTPRPHLPFPFPPPPPLYPPHHRPHTPWVATPPPHVTFLTAEPPPAFSAQTLNVLIVDRPATPRTPGNSNGSFPVSVIPSDNSSLHAVATQMQTPLVEAGSEGGSRNASRAANVLGNERSLYPTNAPHASTYRCPPGGGGSYPPPSPLHRRTTPYPPPPPLPVLPTL</sequence>
<evidence type="ECO:0000313" key="3">
    <source>
        <dbReference type="Proteomes" id="UP001292094"/>
    </source>
</evidence>
<reference evidence="2" key="1">
    <citation type="submission" date="2023-11" db="EMBL/GenBank/DDBJ databases">
        <title>Genome assemblies of two species of porcelain crab, Petrolisthes cinctipes and Petrolisthes manimaculis (Anomura: Porcellanidae).</title>
        <authorList>
            <person name="Angst P."/>
        </authorList>
    </citation>
    <scope>NUCLEOTIDE SEQUENCE</scope>
    <source>
        <strain evidence="2">PB745_02</strain>
        <tissue evidence="2">Gill</tissue>
    </source>
</reference>
<keyword evidence="3" id="KW-1185">Reference proteome</keyword>
<organism evidence="2 3">
    <name type="scientific">Petrolisthes manimaculis</name>
    <dbReference type="NCBI Taxonomy" id="1843537"/>
    <lineage>
        <taxon>Eukaryota</taxon>
        <taxon>Metazoa</taxon>
        <taxon>Ecdysozoa</taxon>
        <taxon>Arthropoda</taxon>
        <taxon>Crustacea</taxon>
        <taxon>Multicrustacea</taxon>
        <taxon>Malacostraca</taxon>
        <taxon>Eumalacostraca</taxon>
        <taxon>Eucarida</taxon>
        <taxon>Decapoda</taxon>
        <taxon>Pleocyemata</taxon>
        <taxon>Anomura</taxon>
        <taxon>Galatheoidea</taxon>
        <taxon>Porcellanidae</taxon>
        <taxon>Petrolisthes</taxon>
    </lineage>
</organism>
<dbReference type="Proteomes" id="UP001292094">
    <property type="component" value="Unassembled WGS sequence"/>
</dbReference>
<name>A0AAE1PQL5_9EUCA</name>
<dbReference type="EMBL" id="JAWZYT010001357">
    <property type="protein sequence ID" value="KAK4312990.1"/>
    <property type="molecule type" value="Genomic_DNA"/>
</dbReference>
<comment type="caution">
    <text evidence="2">The sequence shown here is derived from an EMBL/GenBank/DDBJ whole genome shotgun (WGS) entry which is preliminary data.</text>
</comment>